<feature type="domain" description="Ketopantoate reductase N-terminal" evidence="5">
    <location>
        <begin position="9"/>
        <end position="126"/>
    </location>
</feature>
<dbReference type="OrthoDB" id="9800163at2"/>
<evidence type="ECO:0000259" key="6">
    <source>
        <dbReference type="Pfam" id="PF08546"/>
    </source>
</evidence>
<organism evidence="7 8">
    <name type="scientific">Lacrimispora xylanisolvens</name>
    <dbReference type="NCBI Taxonomy" id="384636"/>
    <lineage>
        <taxon>Bacteria</taxon>
        <taxon>Bacillati</taxon>
        <taxon>Bacillota</taxon>
        <taxon>Clostridia</taxon>
        <taxon>Lachnospirales</taxon>
        <taxon>Lachnospiraceae</taxon>
        <taxon>Lacrimispora</taxon>
    </lineage>
</organism>
<dbReference type="InterPro" id="IPR013332">
    <property type="entry name" value="KPR_N"/>
</dbReference>
<comment type="caution">
    <text evidence="7">The sequence shown here is derived from an EMBL/GenBank/DDBJ whole genome shotgun (WGS) entry which is preliminary data.</text>
</comment>
<evidence type="ECO:0000256" key="2">
    <source>
        <dbReference type="ARBA" id="ARBA00022857"/>
    </source>
</evidence>
<comment type="pathway">
    <text evidence="4">Cofactor biosynthesis; (R)-pantothenate biosynthesis; (R)-pantoate from 3-methyl-2-oxobutanoate: step 2/2.</text>
</comment>
<dbReference type="GO" id="GO:0008677">
    <property type="term" value="F:2-dehydropantoate 2-reductase activity"/>
    <property type="evidence" value="ECO:0007669"/>
    <property type="project" value="UniProtKB-EC"/>
</dbReference>
<dbReference type="InterPro" id="IPR003710">
    <property type="entry name" value="ApbA"/>
</dbReference>
<feature type="domain" description="Ketopantoate reductase C-terminal" evidence="6">
    <location>
        <begin position="178"/>
        <end position="302"/>
    </location>
</feature>
<evidence type="ECO:0000259" key="5">
    <source>
        <dbReference type="Pfam" id="PF02558"/>
    </source>
</evidence>
<name>A0A2S6HXB6_9FIRM</name>
<dbReference type="InterPro" id="IPR008927">
    <property type="entry name" value="6-PGluconate_DH-like_C_sf"/>
</dbReference>
<dbReference type="InterPro" id="IPR013752">
    <property type="entry name" value="KPA_reductase"/>
</dbReference>
<evidence type="ECO:0000256" key="3">
    <source>
        <dbReference type="ARBA" id="ARBA00023002"/>
    </source>
</evidence>
<dbReference type="SUPFAM" id="SSF51735">
    <property type="entry name" value="NAD(P)-binding Rossmann-fold domains"/>
    <property type="match status" value="1"/>
</dbReference>
<accession>A0A2S6HXB6</accession>
<dbReference type="Gene3D" id="3.40.50.720">
    <property type="entry name" value="NAD(P)-binding Rossmann-like Domain"/>
    <property type="match status" value="1"/>
</dbReference>
<dbReference type="NCBIfam" id="TIGR00745">
    <property type="entry name" value="apbA_panE"/>
    <property type="match status" value="1"/>
</dbReference>
<dbReference type="Pfam" id="PF02558">
    <property type="entry name" value="ApbA"/>
    <property type="match status" value="1"/>
</dbReference>
<comment type="similarity">
    <text evidence="1 4">Belongs to the ketopantoate reductase family.</text>
</comment>
<keyword evidence="4" id="KW-0566">Pantothenate biosynthesis</keyword>
<dbReference type="EMBL" id="PTJA01000002">
    <property type="protein sequence ID" value="PPK82649.1"/>
    <property type="molecule type" value="Genomic_DNA"/>
</dbReference>
<comment type="catalytic activity">
    <reaction evidence="4">
        <text>(R)-pantoate + NADP(+) = 2-dehydropantoate + NADPH + H(+)</text>
        <dbReference type="Rhea" id="RHEA:16233"/>
        <dbReference type="ChEBI" id="CHEBI:11561"/>
        <dbReference type="ChEBI" id="CHEBI:15378"/>
        <dbReference type="ChEBI" id="CHEBI:15980"/>
        <dbReference type="ChEBI" id="CHEBI:57783"/>
        <dbReference type="ChEBI" id="CHEBI:58349"/>
        <dbReference type="EC" id="1.1.1.169"/>
    </reaction>
</comment>
<keyword evidence="2 4" id="KW-0521">NADP</keyword>
<reference evidence="7 8" key="1">
    <citation type="submission" date="2018-02" db="EMBL/GenBank/DDBJ databases">
        <title>Genomic Encyclopedia of Archaeal and Bacterial Type Strains, Phase II (KMG-II): from individual species to whole genera.</title>
        <authorList>
            <person name="Goeker M."/>
        </authorList>
    </citation>
    <scope>NUCLEOTIDE SEQUENCE [LARGE SCALE GENOMIC DNA]</scope>
    <source>
        <strain evidence="7 8">DSM 3808</strain>
    </source>
</reference>
<protein>
    <recommendedName>
        <fullName evidence="4">2-dehydropantoate 2-reductase</fullName>
        <ecNumber evidence="4">1.1.1.169</ecNumber>
    </recommendedName>
    <alternativeName>
        <fullName evidence="4">Ketopantoate reductase</fullName>
    </alternativeName>
</protein>
<evidence type="ECO:0000313" key="7">
    <source>
        <dbReference type="EMBL" id="PPK82649.1"/>
    </source>
</evidence>
<keyword evidence="8" id="KW-1185">Reference proteome</keyword>
<dbReference type="Pfam" id="PF08546">
    <property type="entry name" value="ApbA_C"/>
    <property type="match status" value="1"/>
</dbReference>
<gene>
    <name evidence="7" type="ORF">BXY41_102339</name>
</gene>
<comment type="function">
    <text evidence="4">Catalyzes the NADPH-dependent reduction of ketopantoate into pantoic acid.</text>
</comment>
<evidence type="ECO:0000256" key="4">
    <source>
        <dbReference type="RuleBase" id="RU362068"/>
    </source>
</evidence>
<dbReference type="EC" id="1.1.1.169" evidence="4"/>
<dbReference type="PANTHER" id="PTHR21708">
    <property type="entry name" value="PROBABLE 2-DEHYDROPANTOATE 2-REDUCTASE"/>
    <property type="match status" value="1"/>
</dbReference>
<evidence type="ECO:0000313" key="8">
    <source>
        <dbReference type="Proteomes" id="UP000237749"/>
    </source>
</evidence>
<dbReference type="UniPathway" id="UPA00028">
    <property type="reaction ID" value="UER00004"/>
</dbReference>
<dbReference type="InterPro" id="IPR051402">
    <property type="entry name" value="KPR-Related"/>
</dbReference>
<dbReference type="PANTHER" id="PTHR21708:SF26">
    <property type="entry name" value="2-DEHYDROPANTOATE 2-REDUCTASE"/>
    <property type="match status" value="1"/>
</dbReference>
<dbReference type="InterPro" id="IPR013328">
    <property type="entry name" value="6PGD_dom2"/>
</dbReference>
<evidence type="ECO:0000256" key="1">
    <source>
        <dbReference type="ARBA" id="ARBA00007870"/>
    </source>
</evidence>
<dbReference type="RefSeq" id="WP_104435330.1">
    <property type="nucleotide sequence ID" value="NZ_PTJA01000002.1"/>
</dbReference>
<sequence>MNKDIKKTAVIGMGALGMLYASQIYSAFGPDSVYFLADQKRIQRYQKMTFTINGTPWSFPMKAPENACPADLIIIAVKYNALPSALELMASSVGPDTTIISVMNGIDSEAIAGKRYGDEKVLYCIAQGMDAMKFGADLTYTRSGELCLGTRIKGQENRLDALTRYFDSAGISYRTERDFSKRLWGKFMLNVGINQTCMAYEANYAQALTPGTPYDTLVGAMREVILLAQKEGITLTEGDLEAYIELLKTLSPEGVPSMRQDGIAHRPSEVEMFSGTVRRLAAKHGLAVPVNDMLYKKIKDMESTYIS</sequence>
<dbReference type="Proteomes" id="UP000237749">
    <property type="component" value="Unassembled WGS sequence"/>
</dbReference>
<keyword evidence="3 4" id="KW-0560">Oxidoreductase</keyword>
<dbReference type="SUPFAM" id="SSF48179">
    <property type="entry name" value="6-phosphogluconate dehydrogenase C-terminal domain-like"/>
    <property type="match status" value="1"/>
</dbReference>
<dbReference type="GO" id="GO:0005737">
    <property type="term" value="C:cytoplasm"/>
    <property type="evidence" value="ECO:0007669"/>
    <property type="project" value="TreeGrafter"/>
</dbReference>
<dbReference type="GO" id="GO:0015940">
    <property type="term" value="P:pantothenate biosynthetic process"/>
    <property type="evidence" value="ECO:0007669"/>
    <property type="project" value="UniProtKB-UniPathway"/>
</dbReference>
<dbReference type="AlphaFoldDB" id="A0A2S6HXB6"/>
<dbReference type="Gene3D" id="1.10.1040.10">
    <property type="entry name" value="N-(1-d-carboxylethyl)-l-norvaline Dehydrogenase, domain 2"/>
    <property type="match status" value="1"/>
</dbReference>
<dbReference type="InterPro" id="IPR036291">
    <property type="entry name" value="NAD(P)-bd_dom_sf"/>
</dbReference>
<proteinExistence type="inferred from homology"/>